<evidence type="ECO:0000313" key="2">
    <source>
        <dbReference type="Proteomes" id="UP000293547"/>
    </source>
</evidence>
<proteinExistence type="predicted"/>
<evidence type="ECO:0000313" key="1">
    <source>
        <dbReference type="EMBL" id="KAB2105192.1"/>
    </source>
</evidence>
<name>A0ACB6FL67_9PLEO</name>
<dbReference type="Proteomes" id="UP000293547">
    <property type="component" value="Unassembled WGS sequence"/>
</dbReference>
<gene>
    <name evidence="1" type="ORF">AG0111_0g6481</name>
</gene>
<organism evidence="1 2">
    <name type="scientific">Alternaria gaisen</name>
    <dbReference type="NCBI Taxonomy" id="167740"/>
    <lineage>
        <taxon>Eukaryota</taxon>
        <taxon>Fungi</taxon>
        <taxon>Dikarya</taxon>
        <taxon>Ascomycota</taxon>
        <taxon>Pezizomycotina</taxon>
        <taxon>Dothideomycetes</taxon>
        <taxon>Pleosporomycetidae</taxon>
        <taxon>Pleosporales</taxon>
        <taxon>Pleosporineae</taxon>
        <taxon>Pleosporaceae</taxon>
        <taxon>Alternaria</taxon>
        <taxon>Alternaria sect. Alternaria</taxon>
    </lineage>
</organism>
<protein>
    <submittedName>
        <fullName evidence="1">Uncharacterized protein</fullName>
    </submittedName>
</protein>
<sequence length="91" mass="10059">MATNRCQQILMAADNDITVAVYNIFCECQINEDIKAQDWDELMAGLSEKDSKNLDGVVGNLTPAWMKSAPCANLVALVRWRKDARGLLGKS</sequence>
<keyword evidence="2" id="KW-1185">Reference proteome</keyword>
<comment type="caution">
    <text evidence="1">The sequence shown here is derived from an EMBL/GenBank/DDBJ whole genome shotgun (WGS) entry which is preliminary data.</text>
</comment>
<dbReference type="EMBL" id="PDWZ02000006">
    <property type="protein sequence ID" value="KAB2105192.1"/>
    <property type="molecule type" value="Genomic_DNA"/>
</dbReference>
<reference evidence="1 2" key="1">
    <citation type="journal article" date="2019" name="bioRxiv">
        <title>Genomics, evolutionary history and diagnostics of the Alternaria alternata species group including apple and Asian pear pathotypes.</title>
        <authorList>
            <person name="Armitage A.D."/>
            <person name="Cockerton H.M."/>
            <person name="Sreenivasaprasad S."/>
            <person name="Woodhall J.W."/>
            <person name="Lane C.R."/>
            <person name="Harrison R.J."/>
            <person name="Clarkson J.P."/>
        </authorList>
    </citation>
    <scope>NUCLEOTIDE SEQUENCE [LARGE SCALE GENOMIC DNA]</scope>
    <source>
        <strain evidence="1 2">FERA 650</strain>
    </source>
</reference>
<accession>A0ACB6FL67</accession>